<evidence type="ECO:0000256" key="16">
    <source>
        <dbReference type="SAM" id="Coils"/>
    </source>
</evidence>
<evidence type="ECO:0000256" key="8">
    <source>
        <dbReference type="ARBA" id="ARBA00023065"/>
    </source>
</evidence>
<sequence length="255" mass="27323">MAKDETMVLKLTRLSVLCFLGMATLGVSSVSSYADEKAKSNVAVATSHSDDATVLVAAKLEVLDEEVVVDDHGHPVAADGLDADGHDDAHTPPLLSFDIGSAVCNIAIFLGVLAILSKFVWPPILNGLKAREDKINGDLENAERINAEARSLLSDYQTKLDEAANQVQGMLAEARRDAETNGQRIVADAKAEAERTRDRAIADIETAKKVALADLAGQTSDMAMQVAKSVVGRELRPEDHADLIRQSLDRLPSNN</sequence>
<evidence type="ECO:0000256" key="6">
    <source>
        <dbReference type="ARBA" id="ARBA00022781"/>
    </source>
</evidence>
<dbReference type="GO" id="GO:0046933">
    <property type="term" value="F:proton-transporting ATP synthase activity, rotational mechanism"/>
    <property type="evidence" value="ECO:0007669"/>
    <property type="project" value="UniProtKB-UniRule"/>
</dbReference>
<comment type="subcellular location">
    <subcellularLocation>
        <location evidence="15">Cell membrane</location>
        <topology evidence="15">Single-pass membrane protein</topology>
    </subcellularLocation>
    <subcellularLocation>
        <location evidence="14">Endomembrane system</location>
        <topology evidence="14">Single-pass membrane protein</topology>
    </subcellularLocation>
</comment>
<name>M5RPE1_9BACT</name>
<dbReference type="Proteomes" id="UP000011991">
    <property type="component" value="Unassembled WGS sequence"/>
</dbReference>
<comment type="function">
    <text evidence="11 15">F(1)F(0) ATP synthase produces ATP from ADP in the presence of a proton or sodium gradient. F-type ATPases consist of two structural domains, F(1) containing the extramembraneous catalytic core and F(0) containing the membrane proton channel, linked together by a central stalk and a peripheral stalk. During catalysis, ATP synthesis in the catalytic domain of F(1) is coupled via a rotary mechanism of the central stalk subunits to proton translocation.</text>
</comment>
<dbReference type="AlphaFoldDB" id="M5RPE1"/>
<keyword evidence="2 15" id="KW-0813">Transport</keyword>
<feature type="coiled-coil region" evidence="16">
    <location>
        <begin position="125"/>
        <end position="210"/>
    </location>
</feature>
<feature type="transmembrane region" description="Helical" evidence="15">
    <location>
        <begin position="99"/>
        <end position="121"/>
    </location>
</feature>
<keyword evidence="16" id="KW-0175">Coiled coil</keyword>
<evidence type="ECO:0000256" key="13">
    <source>
        <dbReference type="ARBA" id="ARBA00026054"/>
    </source>
</evidence>
<evidence type="ECO:0000256" key="10">
    <source>
        <dbReference type="ARBA" id="ARBA00023310"/>
    </source>
</evidence>
<evidence type="ECO:0000256" key="4">
    <source>
        <dbReference type="ARBA" id="ARBA00022547"/>
    </source>
</evidence>
<evidence type="ECO:0000256" key="14">
    <source>
        <dbReference type="ARBA" id="ARBA00037847"/>
    </source>
</evidence>
<evidence type="ECO:0000256" key="7">
    <source>
        <dbReference type="ARBA" id="ARBA00022989"/>
    </source>
</evidence>
<dbReference type="HAMAP" id="MF_01398">
    <property type="entry name" value="ATP_synth_b_bprime"/>
    <property type="match status" value="1"/>
</dbReference>
<protein>
    <recommendedName>
        <fullName evidence="15">ATP synthase subunit b</fullName>
    </recommendedName>
    <alternativeName>
        <fullName evidence="15">ATP synthase F(0) sector subunit b</fullName>
    </alternativeName>
    <alternativeName>
        <fullName evidence="15">ATPase subunit I</fullName>
    </alternativeName>
    <alternativeName>
        <fullName evidence="15">F-type ATPase subunit b</fullName>
        <shortName evidence="15">F-ATPase subunit b</shortName>
    </alternativeName>
</protein>
<keyword evidence="4 15" id="KW-0138">CF(0)</keyword>
<evidence type="ECO:0000313" key="17">
    <source>
        <dbReference type="EMBL" id="EMI21165.1"/>
    </source>
</evidence>
<dbReference type="InterPro" id="IPR050059">
    <property type="entry name" value="ATP_synthase_B_chain"/>
</dbReference>
<dbReference type="CDD" id="cd06503">
    <property type="entry name" value="ATP-synt_Fo_b"/>
    <property type="match status" value="1"/>
</dbReference>
<comment type="subunit">
    <text evidence="13">F-type ATPases have 2 components, F(1) - the catalytic core - and F(0) - the membrane proton channel. F(1) has five subunits: alpha(3), beta(3), gamma(1), delta(1), epsilon(1). F(0) has four main subunits: a(1), b(2) and c(10-14). The alpha and beta chains form an alternating ring which encloses part of the gamma chain. F(1) is attached to F(0) by a central stalk formed by the gamma and epsilon chains, while a peripheral stalk is formed by the delta and b chains.</text>
</comment>
<evidence type="ECO:0000256" key="3">
    <source>
        <dbReference type="ARBA" id="ARBA00022475"/>
    </source>
</evidence>
<gene>
    <name evidence="15" type="primary">atpF</name>
    <name evidence="17" type="ORF">RMSM_01912</name>
</gene>
<reference evidence="17 18" key="1">
    <citation type="journal article" date="2013" name="Mar. Genomics">
        <title>Expression of sulfatases in Rhodopirellula baltica and the diversity of sulfatases in the genus Rhodopirellula.</title>
        <authorList>
            <person name="Wegner C.E."/>
            <person name="Richter-Heitmann T."/>
            <person name="Klindworth A."/>
            <person name="Klockow C."/>
            <person name="Richter M."/>
            <person name="Achstetter T."/>
            <person name="Glockner F.O."/>
            <person name="Harder J."/>
        </authorList>
    </citation>
    <scope>NUCLEOTIDE SEQUENCE [LARGE SCALE GENOMIC DNA]</scope>
    <source>
        <strain evidence="17 18">SM1</strain>
    </source>
</reference>
<evidence type="ECO:0000256" key="1">
    <source>
        <dbReference type="ARBA" id="ARBA00005513"/>
    </source>
</evidence>
<dbReference type="GO" id="GO:0012505">
    <property type="term" value="C:endomembrane system"/>
    <property type="evidence" value="ECO:0007669"/>
    <property type="project" value="UniProtKB-SubCell"/>
</dbReference>
<dbReference type="NCBIfam" id="TIGR01144">
    <property type="entry name" value="ATP_synt_b"/>
    <property type="match status" value="1"/>
</dbReference>
<dbReference type="PANTHER" id="PTHR33445:SF1">
    <property type="entry name" value="ATP SYNTHASE SUBUNIT B"/>
    <property type="match status" value="1"/>
</dbReference>
<dbReference type="GO" id="GO:0046961">
    <property type="term" value="F:proton-transporting ATPase activity, rotational mechanism"/>
    <property type="evidence" value="ECO:0007669"/>
    <property type="project" value="TreeGrafter"/>
</dbReference>
<dbReference type="PANTHER" id="PTHR33445">
    <property type="entry name" value="ATP SYNTHASE SUBUNIT B', CHLOROPLASTIC"/>
    <property type="match status" value="1"/>
</dbReference>
<dbReference type="InterPro" id="IPR002146">
    <property type="entry name" value="ATP_synth_b/b'su_bac/chlpt"/>
</dbReference>
<keyword evidence="5 15" id="KW-0812">Transmembrane</keyword>
<dbReference type="Pfam" id="PF00430">
    <property type="entry name" value="ATP-synt_B"/>
    <property type="match status" value="1"/>
</dbReference>
<evidence type="ECO:0000256" key="15">
    <source>
        <dbReference type="HAMAP-Rule" id="MF_01398"/>
    </source>
</evidence>
<keyword evidence="3 15" id="KW-1003">Cell membrane</keyword>
<dbReference type="EMBL" id="ANOG01000274">
    <property type="protein sequence ID" value="EMI21165.1"/>
    <property type="molecule type" value="Genomic_DNA"/>
</dbReference>
<proteinExistence type="inferred from homology"/>
<dbReference type="InterPro" id="IPR005864">
    <property type="entry name" value="ATP_synth_F0_bsu_bac"/>
</dbReference>
<evidence type="ECO:0000256" key="5">
    <source>
        <dbReference type="ARBA" id="ARBA00022692"/>
    </source>
</evidence>
<evidence type="ECO:0000256" key="11">
    <source>
        <dbReference type="ARBA" id="ARBA00025198"/>
    </source>
</evidence>
<evidence type="ECO:0000313" key="18">
    <source>
        <dbReference type="Proteomes" id="UP000011991"/>
    </source>
</evidence>
<evidence type="ECO:0000256" key="2">
    <source>
        <dbReference type="ARBA" id="ARBA00022448"/>
    </source>
</evidence>
<dbReference type="PATRIC" id="fig|1265738.3.peg.1912"/>
<keyword evidence="9 15" id="KW-0472">Membrane</keyword>
<keyword evidence="7 15" id="KW-1133">Transmembrane helix</keyword>
<evidence type="ECO:0000256" key="12">
    <source>
        <dbReference type="ARBA" id="ARBA00025614"/>
    </source>
</evidence>
<comment type="subunit">
    <text evidence="15">F-type ATPases have 2 components, F(1) - the catalytic core - and F(0) - the membrane proton channel. F(1) has five subunits: alpha(3), beta(3), gamma(1), delta(1), epsilon(1). F(0) has three main subunits: a(1), b(2) and c(10-14). The alpha and beta chains form an alternating ring which encloses part of the gamma chain. F(1) is attached to F(0) by a central stalk formed by the gamma and epsilon chains, while a peripheral stalk is formed by the delta and b chains.</text>
</comment>
<keyword evidence="6 15" id="KW-0375">Hydrogen ion transport</keyword>
<organism evidence="17 18">
    <name type="scientific">Rhodopirellula maiorica SM1</name>
    <dbReference type="NCBI Taxonomy" id="1265738"/>
    <lineage>
        <taxon>Bacteria</taxon>
        <taxon>Pseudomonadati</taxon>
        <taxon>Planctomycetota</taxon>
        <taxon>Planctomycetia</taxon>
        <taxon>Pirellulales</taxon>
        <taxon>Pirellulaceae</taxon>
        <taxon>Novipirellula</taxon>
    </lineage>
</organism>
<evidence type="ECO:0000256" key="9">
    <source>
        <dbReference type="ARBA" id="ARBA00023136"/>
    </source>
</evidence>
<dbReference type="GO" id="GO:0005886">
    <property type="term" value="C:plasma membrane"/>
    <property type="evidence" value="ECO:0007669"/>
    <property type="project" value="UniProtKB-SubCell"/>
</dbReference>
<keyword evidence="10 15" id="KW-0066">ATP synthesis</keyword>
<dbReference type="GO" id="GO:0045259">
    <property type="term" value="C:proton-transporting ATP synthase complex"/>
    <property type="evidence" value="ECO:0007669"/>
    <property type="project" value="UniProtKB-KW"/>
</dbReference>
<keyword evidence="8 15" id="KW-0406">Ion transport</keyword>
<comment type="similarity">
    <text evidence="1 15">Belongs to the ATPase B chain family.</text>
</comment>
<comment type="function">
    <text evidence="12">Component of the F(0) channel, it forms part of the peripheral stalk, linking F(1) to F(0). The b'-subunit is a diverged and duplicated form of b found in plants and photosynthetic bacteria.</text>
</comment>
<accession>M5RPE1</accession>
<comment type="caution">
    <text evidence="17">The sequence shown here is derived from an EMBL/GenBank/DDBJ whole genome shotgun (WGS) entry which is preliminary data.</text>
</comment>
<keyword evidence="18" id="KW-1185">Reference proteome</keyword>